<dbReference type="RefSeq" id="WP_136864326.1">
    <property type="nucleotide sequence ID" value="NZ_SWCJ01000013.1"/>
</dbReference>
<evidence type="ECO:0000313" key="3">
    <source>
        <dbReference type="Proteomes" id="UP000305675"/>
    </source>
</evidence>
<dbReference type="PANTHER" id="PTHR48079">
    <property type="entry name" value="PROTEIN YEEZ"/>
    <property type="match status" value="1"/>
</dbReference>
<comment type="caution">
    <text evidence="2">The sequence shown here is derived from an EMBL/GenBank/DDBJ whole genome shotgun (WGS) entry which is preliminary data.</text>
</comment>
<dbReference type="Proteomes" id="UP000305675">
    <property type="component" value="Unassembled WGS sequence"/>
</dbReference>
<dbReference type="SUPFAM" id="SSF51735">
    <property type="entry name" value="NAD(P)-binding Rossmann-fold domains"/>
    <property type="match status" value="1"/>
</dbReference>
<reference evidence="2 3" key="1">
    <citation type="submission" date="2019-04" db="EMBL/GenBank/DDBJ databases">
        <authorList>
            <person name="Hwang J.C."/>
        </authorList>
    </citation>
    <scope>NUCLEOTIDE SEQUENCE [LARGE SCALE GENOMIC DNA]</scope>
    <source>
        <strain evidence="2 3">IMCC35002</strain>
    </source>
</reference>
<dbReference type="EMBL" id="SWCJ01000013">
    <property type="protein sequence ID" value="TKB53074.1"/>
    <property type="molecule type" value="Genomic_DNA"/>
</dbReference>
<dbReference type="GO" id="GO:0004029">
    <property type="term" value="F:aldehyde dehydrogenase (NAD+) activity"/>
    <property type="evidence" value="ECO:0007669"/>
    <property type="project" value="TreeGrafter"/>
</dbReference>
<dbReference type="OrthoDB" id="751203at2"/>
<proteinExistence type="predicted"/>
<dbReference type="InterPro" id="IPR006115">
    <property type="entry name" value="6PGDH_NADP-bd"/>
</dbReference>
<protein>
    <submittedName>
        <fullName evidence="2">SDR family NAD(P)-dependent oxidoreductase</fullName>
    </submittedName>
</protein>
<keyword evidence="3" id="KW-1185">Reference proteome</keyword>
<organism evidence="2 3">
    <name type="scientific">Ferrimonas aestuarii</name>
    <dbReference type="NCBI Taxonomy" id="2569539"/>
    <lineage>
        <taxon>Bacteria</taxon>
        <taxon>Pseudomonadati</taxon>
        <taxon>Pseudomonadota</taxon>
        <taxon>Gammaproteobacteria</taxon>
        <taxon>Alteromonadales</taxon>
        <taxon>Ferrimonadaceae</taxon>
        <taxon>Ferrimonas</taxon>
    </lineage>
</organism>
<feature type="domain" description="6-phosphogluconate dehydrogenase NADP-binding" evidence="1">
    <location>
        <begin position="3"/>
        <end position="74"/>
    </location>
</feature>
<evidence type="ECO:0000313" key="2">
    <source>
        <dbReference type="EMBL" id="TKB53074.1"/>
    </source>
</evidence>
<dbReference type="InterPro" id="IPR051783">
    <property type="entry name" value="NAD(P)-dependent_oxidoreduct"/>
</dbReference>
<dbReference type="InterPro" id="IPR036291">
    <property type="entry name" value="NAD(P)-bd_dom_sf"/>
</dbReference>
<dbReference type="Gene3D" id="3.40.50.720">
    <property type="entry name" value="NAD(P)-binding Rossmann-like Domain"/>
    <property type="match status" value="1"/>
</dbReference>
<sequence>MATISIIGCGWLGLPLGQHLAKLGHTVKGSTTTESKLNTLTQAGIEAHPLALNLHSDQELTPLLQADIAIITVPPRTQEGEPQYYLRLLQNLANKLADSPVQQVLFTGATSVYPQDNQEVTEKDAQRIESPFSDTPWLDIEEVFTKATGFDATIVRFSGLIGGSYQPGRYFSGKPLGGASDPVNMIHRDDCIGVISAIIEQDAWGDAFNASACEHPSRRELYSASCDMAGIPRPEFADTPKPYRIVNCDKLKQQLGYQFKYPNPLNALGK</sequence>
<dbReference type="GO" id="GO:0050661">
    <property type="term" value="F:NADP binding"/>
    <property type="evidence" value="ECO:0007669"/>
    <property type="project" value="InterPro"/>
</dbReference>
<name>A0A4U1BLS0_9GAMM</name>
<dbReference type="GO" id="GO:0005737">
    <property type="term" value="C:cytoplasm"/>
    <property type="evidence" value="ECO:0007669"/>
    <property type="project" value="TreeGrafter"/>
</dbReference>
<accession>A0A4U1BLS0</accession>
<dbReference type="Pfam" id="PF03446">
    <property type="entry name" value="NAD_binding_2"/>
    <property type="match status" value="1"/>
</dbReference>
<dbReference type="PANTHER" id="PTHR48079:SF6">
    <property type="entry name" value="NAD(P)-BINDING DOMAIN-CONTAINING PROTEIN-RELATED"/>
    <property type="match status" value="1"/>
</dbReference>
<dbReference type="AlphaFoldDB" id="A0A4U1BLS0"/>
<evidence type="ECO:0000259" key="1">
    <source>
        <dbReference type="Pfam" id="PF03446"/>
    </source>
</evidence>
<gene>
    <name evidence="2" type="ORF">FCL42_15480</name>
</gene>